<sequence length="208" mass="24465">MTPPTFNNLDETKQKRILNAALQEFAENGYEQASTNQIVKHAGIGKGMLFYYFKSKKELYQYLIDYAINIMTKEFLSLIDVSEPDFIDRLRQIASVKLKFFNENPSVTNFIGSVYLADEVKLPVHLQKQLTDLQSYGYSMLYENIDPTLFRDDINVDKAFRLIRWSIEGYQNELTNEFKGKQIASVDLDPYWEEFYEYLDVLKTSFYK</sequence>
<evidence type="ECO:0000256" key="2">
    <source>
        <dbReference type="PROSITE-ProRule" id="PRU00335"/>
    </source>
</evidence>
<proteinExistence type="predicted"/>
<dbReference type="Gene3D" id="1.10.357.10">
    <property type="entry name" value="Tetracycline Repressor, domain 2"/>
    <property type="match status" value="1"/>
</dbReference>
<dbReference type="InterPro" id="IPR050109">
    <property type="entry name" value="HTH-type_TetR-like_transc_reg"/>
</dbReference>
<evidence type="ECO:0000256" key="1">
    <source>
        <dbReference type="ARBA" id="ARBA00023125"/>
    </source>
</evidence>
<dbReference type="Gene3D" id="1.10.10.60">
    <property type="entry name" value="Homeodomain-like"/>
    <property type="match status" value="1"/>
</dbReference>
<dbReference type="Pfam" id="PF00440">
    <property type="entry name" value="TetR_N"/>
    <property type="match status" value="1"/>
</dbReference>
<gene>
    <name evidence="4" type="ORF">QGM71_18630</name>
</gene>
<reference evidence="4 5" key="1">
    <citation type="journal article" date="2024" name="Int. J. Syst. Evol. Microbiol.">
        <title>Virgibacillus tibetensis sp. nov., isolated from salt lake on the Tibetan Plateau of China.</title>
        <authorList>
            <person name="Phurbu D."/>
            <person name="Liu Z.-X."/>
            <person name="Wang R."/>
            <person name="Zheng Y.-Y."/>
            <person name="Liu H.-C."/>
            <person name="Zhou Y.-G."/>
            <person name="Yu Y.-J."/>
            <person name="Li A.-H."/>
        </authorList>
    </citation>
    <scope>NUCLEOTIDE SEQUENCE [LARGE SCALE GENOMIC DNA]</scope>
    <source>
        <strain evidence="4 5">C22-A2</strain>
    </source>
</reference>
<dbReference type="EMBL" id="JARZFX010000015">
    <property type="protein sequence ID" value="MEC5425499.1"/>
    <property type="molecule type" value="Genomic_DNA"/>
</dbReference>
<comment type="caution">
    <text evidence="4">The sequence shown here is derived from an EMBL/GenBank/DDBJ whole genome shotgun (WGS) entry which is preliminary data.</text>
</comment>
<dbReference type="SUPFAM" id="SSF46689">
    <property type="entry name" value="Homeodomain-like"/>
    <property type="match status" value="1"/>
</dbReference>
<evidence type="ECO:0000313" key="4">
    <source>
        <dbReference type="EMBL" id="MEC5425499.1"/>
    </source>
</evidence>
<feature type="DNA-binding region" description="H-T-H motif" evidence="2">
    <location>
        <begin position="34"/>
        <end position="53"/>
    </location>
</feature>
<dbReference type="InterPro" id="IPR023772">
    <property type="entry name" value="DNA-bd_HTH_TetR-type_CS"/>
</dbReference>
<feature type="domain" description="HTH tetR-type" evidence="3">
    <location>
        <begin position="11"/>
        <end position="71"/>
    </location>
</feature>
<keyword evidence="1 2" id="KW-0238">DNA-binding</keyword>
<dbReference type="Proteomes" id="UP001335737">
    <property type="component" value="Unassembled WGS sequence"/>
</dbReference>
<protein>
    <submittedName>
        <fullName evidence="4">TetR/AcrR family transcriptional regulator</fullName>
    </submittedName>
</protein>
<evidence type="ECO:0000259" key="3">
    <source>
        <dbReference type="PROSITE" id="PS50977"/>
    </source>
</evidence>
<dbReference type="SUPFAM" id="SSF48498">
    <property type="entry name" value="Tetracyclin repressor-like, C-terminal domain"/>
    <property type="match status" value="1"/>
</dbReference>
<dbReference type="PROSITE" id="PS01081">
    <property type="entry name" value="HTH_TETR_1"/>
    <property type="match status" value="1"/>
</dbReference>
<organism evidence="4 5">
    <name type="scientific">Virgibacillus tibetensis</name>
    <dbReference type="NCBI Taxonomy" id="3042313"/>
    <lineage>
        <taxon>Bacteria</taxon>
        <taxon>Bacillati</taxon>
        <taxon>Bacillota</taxon>
        <taxon>Bacilli</taxon>
        <taxon>Bacillales</taxon>
        <taxon>Bacillaceae</taxon>
        <taxon>Virgibacillus</taxon>
    </lineage>
</organism>
<name>A0ABU6KKT7_9BACI</name>
<dbReference type="PANTHER" id="PTHR30328">
    <property type="entry name" value="TRANSCRIPTIONAL REPRESSOR"/>
    <property type="match status" value="1"/>
</dbReference>
<dbReference type="InterPro" id="IPR036271">
    <property type="entry name" value="Tet_transcr_reg_TetR-rel_C_sf"/>
</dbReference>
<dbReference type="InterPro" id="IPR009057">
    <property type="entry name" value="Homeodomain-like_sf"/>
</dbReference>
<dbReference type="InterPro" id="IPR001647">
    <property type="entry name" value="HTH_TetR"/>
</dbReference>
<dbReference type="PRINTS" id="PR00455">
    <property type="entry name" value="HTHTETR"/>
</dbReference>
<evidence type="ECO:0000313" key="5">
    <source>
        <dbReference type="Proteomes" id="UP001335737"/>
    </source>
</evidence>
<accession>A0ABU6KKT7</accession>
<keyword evidence="5" id="KW-1185">Reference proteome</keyword>
<dbReference type="PROSITE" id="PS50977">
    <property type="entry name" value="HTH_TETR_2"/>
    <property type="match status" value="1"/>
</dbReference>
<dbReference type="PANTHER" id="PTHR30328:SF54">
    <property type="entry name" value="HTH-TYPE TRANSCRIPTIONAL REPRESSOR SCO4008"/>
    <property type="match status" value="1"/>
</dbReference>